<keyword evidence="3" id="KW-0949">S-adenosyl-L-methionine</keyword>
<accession>A0AAW2PXR8</accession>
<keyword evidence="1" id="KW-0489">Methyltransferase</keyword>
<proteinExistence type="predicted"/>
<gene>
    <name evidence="5" type="ORF">Sradi_3706100</name>
</gene>
<dbReference type="SUPFAM" id="SSF53335">
    <property type="entry name" value="S-adenosyl-L-methionine-dependent methyltransferases"/>
    <property type="match status" value="2"/>
</dbReference>
<feature type="domain" description="O-methyltransferase C-terminal" evidence="4">
    <location>
        <begin position="22"/>
        <end position="109"/>
    </location>
</feature>
<feature type="domain" description="O-methyltransferase C-terminal" evidence="4">
    <location>
        <begin position="134"/>
        <end position="189"/>
    </location>
</feature>
<dbReference type="GO" id="GO:0008171">
    <property type="term" value="F:O-methyltransferase activity"/>
    <property type="evidence" value="ECO:0007669"/>
    <property type="project" value="InterPro"/>
</dbReference>
<dbReference type="PANTHER" id="PTHR11746">
    <property type="entry name" value="O-METHYLTRANSFERASE"/>
    <property type="match status" value="1"/>
</dbReference>
<evidence type="ECO:0000256" key="3">
    <source>
        <dbReference type="ARBA" id="ARBA00022691"/>
    </source>
</evidence>
<organism evidence="5">
    <name type="scientific">Sesamum radiatum</name>
    <name type="common">Black benniseed</name>
    <dbReference type="NCBI Taxonomy" id="300843"/>
    <lineage>
        <taxon>Eukaryota</taxon>
        <taxon>Viridiplantae</taxon>
        <taxon>Streptophyta</taxon>
        <taxon>Embryophyta</taxon>
        <taxon>Tracheophyta</taxon>
        <taxon>Spermatophyta</taxon>
        <taxon>Magnoliopsida</taxon>
        <taxon>eudicotyledons</taxon>
        <taxon>Gunneridae</taxon>
        <taxon>Pentapetalae</taxon>
        <taxon>asterids</taxon>
        <taxon>lamiids</taxon>
        <taxon>Lamiales</taxon>
        <taxon>Pedaliaceae</taxon>
        <taxon>Sesamum</taxon>
    </lineage>
</organism>
<reference evidence="5" key="1">
    <citation type="submission" date="2020-06" db="EMBL/GenBank/DDBJ databases">
        <authorList>
            <person name="Li T."/>
            <person name="Hu X."/>
            <person name="Zhang T."/>
            <person name="Song X."/>
            <person name="Zhang H."/>
            <person name="Dai N."/>
            <person name="Sheng W."/>
            <person name="Hou X."/>
            <person name="Wei L."/>
        </authorList>
    </citation>
    <scope>NUCLEOTIDE SEQUENCE</scope>
    <source>
        <strain evidence="5">G02</strain>
        <tissue evidence="5">Leaf</tissue>
    </source>
</reference>
<reference evidence="5" key="2">
    <citation type="journal article" date="2024" name="Plant">
        <title>Genomic evolution and insights into agronomic trait innovations of Sesamum species.</title>
        <authorList>
            <person name="Miao H."/>
            <person name="Wang L."/>
            <person name="Qu L."/>
            <person name="Liu H."/>
            <person name="Sun Y."/>
            <person name="Le M."/>
            <person name="Wang Q."/>
            <person name="Wei S."/>
            <person name="Zheng Y."/>
            <person name="Lin W."/>
            <person name="Duan Y."/>
            <person name="Cao H."/>
            <person name="Xiong S."/>
            <person name="Wang X."/>
            <person name="Wei L."/>
            <person name="Li C."/>
            <person name="Ma Q."/>
            <person name="Ju M."/>
            <person name="Zhao R."/>
            <person name="Li G."/>
            <person name="Mu C."/>
            <person name="Tian Q."/>
            <person name="Mei H."/>
            <person name="Zhang T."/>
            <person name="Gao T."/>
            <person name="Zhang H."/>
        </authorList>
    </citation>
    <scope>NUCLEOTIDE SEQUENCE</scope>
    <source>
        <strain evidence="5">G02</strain>
    </source>
</reference>
<evidence type="ECO:0000259" key="4">
    <source>
        <dbReference type="Pfam" id="PF00891"/>
    </source>
</evidence>
<dbReference type="InterPro" id="IPR001077">
    <property type="entry name" value="COMT_C"/>
</dbReference>
<dbReference type="InterPro" id="IPR016461">
    <property type="entry name" value="COMT-like"/>
</dbReference>
<dbReference type="Pfam" id="PF00891">
    <property type="entry name" value="Methyltransf_2"/>
    <property type="match status" value="3"/>
</dbReference>
<keyword evidence="2" id="KW-0808">Transferase</keyword>
<dbReference type="InterPro" id="IPR029063">
    <property type="entry name" value="SAM-dependent_MTases_sf"/>
</dbReference>
<dbReference type="GO" id="GO:0032259">
    <property type="term" value="P:methylation"/>
    <property type="evidence" value="ECO:0007669"/>
    <property type="project" value="UniProtKB-KW"/>
</dbReference>
<protein>
    <submittedName>
        <fullName evidence="5">Caffeic acid 3-O-methyltransferase 2</fullName>
    </submittedName>
</protein>
<comment type="caution">
    <text evidence="5">The sequence shown here is derived from an EMBL/GenBank/DDBJ whole genome shotgun (WGS) entry which is preliminary data.</text>
</comment>
<sequence length="455" mass="50623">MNMKSIFHTGIEAGDGSTPSFSLKDAVLEGGSLTERIHGKSNYEYVLSDPAIIKLLCEGMEAYSTLFMRKAVKEYDGFSNLGLIVDVGGCTGTTLGIIVAEYPHIKGINLIYQRRRAYWWDMFVEVPKGDHLTQDKGKLIVMDSILPNNPQTDVHTKYTSGMDIIQLTSLEGKERTKDEFETLATKAGFVEFKAVYYVYGQPHDVETKKPYLSNGVSLAQLRALTGRGATEFSLKDAVLEGRNLTERIHGKSNYELIISNPETLKVMHDGMTAHSTTLMKKTIKIYDGFSSFDSIVDVGGGTGTTLGIIVAKYPHIKGINFDLPQVVQHAPSYNGVEHIGGDMFVEVPKGDAILLEFILHNWNDEKCIKLLKNCYEALSDKGKLIVMDSILSNNPQTNDHAKYASGMDIIMLTNLEGKERTKDEFETLATKAGFAEFKIICYVYGMWIMELMKSV</sequence>
<dbReference type="Gene3D" id="3.40.50.150">
    <property type="entry name" value="Vaccinia Virus protein VP39"/>
    <property type="match status" value="3"/>
</dbReference>
<evidence type="ECO:0000256" key="2">
    <source>
        <dbReference type="ARBA" id="ARBA00022679"/>
    </source>
</evidence>
<dbReference type="EMBL" id="JACGWJ010000016">
    <property type="protein sequence ID" value="KAL0360216.1"/>
    <property type="molecule type" value="Genomic_DNA"/>
</dbReference>
<dbReference type="PROSITE" id="PS51683">
    <property type="entry name" value="SAM_OMT_II"/>
    <property type="match status" value="1"/>
</dbReference>
<evidence type="ECO:0000256" key="1">
    <source>
        <dbReference type="ARBA" id="ARBA00022603"/>
    </source>
</evidence>
<dbReference type="AlphaFoldDB" id="A0AAW2PXR8"/>
<feature type="domain" description="O-methyltransferase C-terminal" evidence="4">
    <location>
        <begin position="233"/>
        <end position="435"/>
    </location>
</feature>
<evidence type="ECO:0000313" key="5">
    <source>
        <dbReference type="EMBL" id="KAL0360216.1"/>
    </source>
</evidence>
<name>A0AAW2PXR8_SESRA</name>